<dbReference type="InterPro" id="IPR006135">
    <property type="entry name" value="T3SS_substrate_exporter"/>
</dbReference>
<evidence type="ECO:0000313" key="5">
    <source>
        <dbReference type="Proteomes" id="UP000199093"/>
    </source>
</evidence>
<dbReference type="GO" id="GO:0005886">
    <property type="term" value="C:plasma membrane"/>
    <property type="evidence" value="ECO:0007669"/>
    <property type="project" value="TreeGrafter"/>
</dbReference>
<dbReference type="EMBL" id="FNEJ01000010">
    <property type="protein sequence ID" value="SDI78272.1"/>
    <property type="molecule type" value="Genomic_DNA"/>
</dbReference>
<dbReference type="RefSeq" id="WP_089847455.1">
    <property type="nucleotide sequence ID" value="NZ_FNEJ01000010.1"/>
</dbReference>
<dbReference type="GO" id="GO:0009306">
    <property type="term" value="P:protein secretion"/>
    <property type="evidence" value="ECO:0007669"/>
    <property type="project" value="InterPro"/>
</dbReference>
<dbReference type="PANTHER" id="PTHR30531:SF14">
    <property type="entry name" value="SURFACE PRESENTATION OF ANTIGENS PROTEIN SPAS"/>
    <property type="match status" value="1"/>
</dbReference>
<keyword evidence="4" id="KW-0282">Flagellum</keyword>
<protein>
    <submittedName>
        <fullName evidence="4">Flagellar biosynthetic protein FlhB</fullName>
    </submittedName>
</protein>
<dbReference type="STRING" id="555512.SAMN04487993_10103"/>
<keyword evidence="3" id="KW-1133">Transmembrane helix</keyword>
<feature type="compositionally biased region" description="Basic and acidic residues" evidence="2">
    <location>
        <begin position="8"/>
        <end position="24"/>
    </location>
</feature>
<keyword evidence="3" id="KW-0472">Membrane</keyword>
<feature type="transmembrane region" description="Helical" evidence="3">
    <location>
        <begin position="186"/>
        <end position="213"/>
    </location>
</feature>
<evidence type="ECO:0000256" key="1">
    <source>
        <dbReference type="ARBA" id="ARBA00010690"/>
    </source>
</evidence>
<sequence length="364" mass="39712">MAADDDGEKSHDASQRKLEDARKKGEIPRSADLLTAAAYSGLVVAALAMGGQSLESFGESLLPMLDQPEELSKALFGGMATAATAGLLQSTTTPLLSWLGLPPLLVGCVLFASRGVTVTASRLAPKLSRISPLENARNKFDRRGLFEFMKSFVKLVIYASVLGIFLSNRLDQMMGSLGGTPGQVTMLMAALLTQLLVLAALVAMTLGVLDFLWQYGEHLRRNRMSHKELRDEFKESEGDPMFRQHRRARAQEIAMNRMMLDVPNADVVIVNPVHYAVALKWSRKPGEAPICVAKGADEIARRIREIAEEHGVPIHSNPPAARALFASTKIGQQISRDHYRAVAAAIRFAEEMRQKSKAVPGGAR</sequence>
<feature type="transmembrane region" description="Helical" evidence="3">
    <location>
        <begin position="104"/>
        <end position="124"/>
    </location>
</feature>
<dbReference type="PRINTS" id="PR00950">
    <property type="entry name" value="TYPE3IMSPROT"/>
</dbReference>
<dbReference type="AlphaFoldDB" id="A0A1G8NDN9"/>
<keyword evidence="4" id="KW-0969">Cilium</keyword>
<dbReference type="InterPro" id="IPR029025">
    <property type="entry name" value="T3SS_substrate_exporter_C"/>
</dbReference>
<name>A0A1G8NDN9_9RHOB</name>
<dbReference type="Pfam" id="PF01312">
    <property type="entry name" value="Bac_export_2"/>
    <property type="match status" value="1"/>
</dbReference>
<accession>A0A1G8NDN9</accession>
<dbReference type="OrthoDB" id="9807950at2"/>
<evidence type="ECO:0000256" key="2">
    <source>
        <dbReference type="SAM" id="MobiDB-lite"/>
    </source>
</evidence>
<organism evidence="4 5">
    <name type="scientific">Salipiger marinus</name>
    <dbReference type="NCBI Taxonomy" id="555512"/>
    <lineage>
        <taxon>Bacteria</taxon>
        <taxon>Pseudomonadati</taxon>
        <taxon>Pseudomonadota</taxon>
        <taxon>Alphaproteobacteria</taxon>
        <taxon>Rhodobacterales</taxon>
        <taxon>Roseobacteraceae</taxon>
        <taxon>Salipiger</taxon>
    </lineage>
</organism>
<dbReference type="Proteomes" id="UP000199093">
    <property type="component" value="Unassembled WGS sequence"/>
</dbReference>
<feature type="transmembrane region" description="Helical" evidence="3">
    <location>
        <begin position="33"/>
        <end position="54"/>
    </location>
</feature>
<keyword evidence="4" id="KW-0966">Cell projection</keyword>
<keyword evidence="3" id="KW-0812">Transmembrane</keyword>
<reference evidence="4 5" key="1">
    <citation type="submission" date="2016-10" db="EMBL/GenBank/DDBJ databases">
        <authorList>
            <person name="de Groot N.N."/>
        </authorList>
    </citation>
    <scope>NUCLEOTIDE SEQUENCE [LARGE SCALE GENOMIC DNA]</scope>
    <source>
        <strain evidence="4 5">DSM 26424</strain>
    </source>
</reference>
<keyword evidence="5" id="KW-1185">Reference proteome</keyword>
<comment type="similarity">
    <text evidence="1">Belongs to the type III secretion exporter family.</text>
</comment>
<feature type="region of interest" description="Disordered" evidence="2">
    <location>
        <begin position="1"/>
        <end position="24"/>
    </location>
</feature>
<dbReference type="Gene3D" id="6.10.250.2080">
    <property type="match status" value="1"/>
</dbReference>
<dbReference type="PANTHER" id="PTHR30531">
    <property type="entry name" value="FLAGELLAR BIOSYNTHETIC PROTEIN FLHB"/>
    <property type="match status" value="1"/>
</dbReference>
<feature type="transmembrane region" description="Helical" evidence="3">
    <location>
        <begin position="145"/>
        <end position="166"/>
    </location>
</feature>
<dbReference type="SUPFAM" id="SSF160544">
    <property type="entry name" value="EscU C-terminal domain-like"/>
    <property type="match status" value="1"/>
</dbReference>
<gene>
    <name evidence="4" type="ORF">SAMN04487993_10103</name>
</gene>
<evidence type="ECO:0000313" key="4">
    <source>
        <dbReference type="EMBL" id="SDI78272.1"/>
    </source>
</evidence>
<evidence type="ECO:0000256" key="3">
    <source>
        <dbReference type="SAM" id="Phobius"/>
    </source>
</evidence>
<dbReference type="Gene3D" id="3.40.1690.10">
    <property type="entry name" value="secretion proteins EscU"/>
    <property type="match status" value="1"/>
</dbReference>
<proteinExistence type="inferred from homology"/>